<dbReference type="PANTHER" id="PTHR24258">
    <property type="entry name" value="SERINE PROTEASE-RELATED"/>
    <property type="match status" value="1"/>
</dbReference>
<dbReference type="EMBL" id="JAHWGI010000106">
    <property type="protein sequence ID" value="KAK3909594.1"/>
    <property type="molecule type" value="Genomic_DNA"/>
</dbReference>
<keyword evidence="1" id="KW-1015">Disulfide bond</keyword>
<dbReference type="PROSITE" id="PS00134">
    <property type="entry name" value="TRYPSIN_HIS"/>
    <property type="match status" value="1"/>
</dbReference>
<comment type="caution">
    <text evidence="4">The sequence shown here is derived from an EMBL/GenBank/DDBJ whole genome shotgun (WGS) entry which is preliminary data.</text>
</comment>
<dbReference type="InterPro" id="IPR018114">
    <property type="entry name" value="TRYPSIN_HIS"/>
</dbReference>
<protein>
    <submittedName>
        <fullName evidence="4">Collagenase</fullName>
    </submittedName>
</protein>
<feature type="region of interest" description="Disordered" evidence="2">
    <location>
        <begin position="1"/>
        <end position="29"/>
    </location>
</feature>
<dbReference type="SUPFAM" id="SSF50494">
    <property type="entry name" value="Trypsin-like serine proteases"/>
    <property type="match status" value="1"/>
</dbReference>
<reference evidence="4" key="1">
    <citation type="submission" date="2021-07" db="EMBL/GenBank/DDBJ databases">
        <authorList>
            <person name="Catto M.A."/>
            <person name="Jacobson A."/>
            <person name="Kennedy G."/>
            <person name="Labadie P."/>
            <person name="Hunt B.G."/>
            <person name="Srinivasan R."/>
        </authorList>
    </citation>
    <scope>NUCLEOTIDE SEQUENCE</scope>
    <source>
        <strain evidence="4">PL_HMW_Pooled</strain>
        <tissue evidence="4">Head</tissue>
    </source>
</reference>
<dbReference type="GO" id="GO:0006508">
    <property type="term" value="P:proteolysis"/>
    <property type="evidence" value="ECO:0007669"/>
    <property type="project" value="InterPro"/>
</dbReference>
<sequence>MRRRKRARRDEDDDDDEENGGPPGGRRPVRSLIVGGAEAAPGQFPYQAGLMVLGRGDQGGSVSVARCGAALLSDRWLITAAHCCRKGMSVRVFLGSYPTMQDAQQQFDSSVVLLHPKYTRDNPGHNDLALIRLPRPVRFNSRVRPVKLPSWKHRGDDFAGKVATLSGWGKTSDADTRPSKGTAVLHFARERILTSEQAESLLKRQIAPYFLCVRGLRGEVSCNGDSGGPLTVEAEDGRPMLVGVVSHRYGLQCERSRAHVCTRVTSFLPWIASVTRAAVDP</sequence>
<dbReference type="CDD" id="cd00190">
    <property type="entry name" value="Tryp_SPc"/>
    <property type="match status" value="1"/>
</dbReference>
<dbReference type="PANTHER" id="PTHR24258:SF136">
    <property type="entry name" value="GH06673P-RELATED"/>
    <property type="match status" value="1"/>
</dbReference>
<gene>
    <name evidence="4" type="ORF">KUF71_019697</name>
</gene>
<feature type="domain" description="Peptidase S1" evidence="3">
    <location>
        <begin position="33"/>
        <end position="276"/>
    </location>
</feature>
<dbReference type="InterPro" id="IPR001254">
    <property type="entry name" value="Trypsin_dom"/>
</dbReference>
<proteinExistence type="predicted"/>
<evidence type="ECO:0000313" key="4">
    <source>
        <dbReference type="EMBL" id="KAK3909594.1"/>
    </source>
</evidence>
<keyword evidence="5" id="KW-1185">Reference proteome</keyword>
<evidence type="ECO:0000313" key="5">
    <source>
        <dbReference type="Proteomes" id="UP001219518"/>
    </source>
</evidence>
<dbReference type="InterPro" id="IPR043504">
    <property type="entry name" value="Peptidase_S1_PA_chymotrypsin"/>
</dbReference>
<dbReference type="Pfam" id="PF00089">
    <property type="entry name" value="Trypsin"/>
    <property type="match status" value="1"/>
</dbReference>
<dbReference type="PROSITE" id="PS50240">
    <property type="entry name" value="TRYPSIN_DOM"/>
    <property type="match status" value="1"/>
</dbReference>
<name>A0AAE1GUW0_9NEOP</name>
<dbReference type="FunFam" id="2.40.10.10:FF:000068">
    <property type="entry name" value="transmembrane protease serine 2"/>
    <property type="match status" value="1"/>
</dbReference>
<dbReference type="InterPro" id="IPR001314">
    <property type="entry name" value="Peptidase_S1A"/>
</dbReference>
<dbReference type="AlphaFoldDB" id="A0AAE1GUW0"/>
<evidence type="ECO:0000256" key="1">
    <source>
        <dbReference type="ARBA" id="ARBA00023157"/>
    </source>
</evidence>
<dbReference type="Gene3D" id="2.40.10.10">
    <property type="entry name" value="Trypsin-like serine proteases"/>
    <property type="match status" value="1"/>
</dbReference>
<dbReference type="SMART" id="SM00020">
    <property type="entry name" value="Tryp_SPc"/>
    <property type="match status" value="1"/>
</dbReference>
<dbReference type="PRINTS" id="PR00722">
    <property type="entry name" value="CHYMOTRYPSIN"/>
</dbReference>
<accession>A0AAE1GUW0</accession>
<dbReference type="Proteomes" id="UP001219518">
    <property type="component" value="Unassembled WGS sequence"/>
</dbReference>
<reference evidence="4" key="2">
    <citation type="journal article" date="2023" name="BMC Genomics">
        <title>Pest status, molecular evolution, and epigenetic factors derived from the genome assembly of Frankliniella fusca, a thysanopteran phytovirus vector.</title>
        <authorList>
            <person name="Catto M.A."/>
            <person name="Labadie P.E."/>
            <person name="Jacobson A.L."/>
            <person name="Kennedy G.G."/>
            <person name="Srinivasan R."/>
            <person name="Hunt B.G."/>
        </authorList>
    </citation>
    <scope>NUCLEOTIDE SEQUENCE</scope>
    <source>
        <strain evidence="4">PL_HMW_Pooled</strain>
    </source>
</reference>
<evidence type="ECO:0000259" key="3">
    <source>
        <dbReference type="PROSITE" id="PS50240"/>
    </source>
</evidence>
<organism evidence="4 5">
    <name type="scientific">Frankliniella fusca</name>
    <dbReference type="NCBI Taxonomy" id="407009"/>
    <lineage>
        <taxon>Eukaryota</taxon>
        <taxon>Metazoa</taxon>
        <taxon>Ecdysozoa</taxon>
        <taxon>Arthropoda</taxon>
        <taxon>Hexapoda</taxon>
        <taxon>Insecta</taxon>
        <taxon>Pterygota</taxon>
        <taxon>Neoptera</taxon>
        <taxon>Paraneoptera</taxon>
        <taxon>Thysanoptera</taxon>
        <taxon>Terebrantia</taxon>
        <taxon>Thripoidea</taxon>
        <taxon>Thripidae</taxon>
        <taxon>Frankliniella</taxon>
    </lineage>
</organism>
<dbReference type="InterPro" id="IPR009003">
    <property type="entry name" value="Peptidase_S1_PA"/>
</dbReference>
<dbReference type="GO" id="GO:0004252">
    <property type="term" value="F:serine-type endopeptidase activity"/>
    <property type="evidence" value="ECO:0007669"/>
    <property type="project" value="InterPro"/>
</dbReference>
<evidence type="ECO:0000256" key="2">
    <source>
        <dbReference type="SAM" id="MobiDB-lite"/>
    </source>
</evidence>